<keyword evidence="3" id="KW-1185">Reference proteome</keyword>
<proteinExistence type="predicted"/>
<gene>
    <name evidence="2" type="ORF">DFH08DRAFT_993820</name>
</gene>
<dbReference type="AlphaFoldDB" id="A0AAD6YY56"/>
<protein>
    <submittedName>
        <fullName evidence="2">Uncharacterized protein</fullName>
    </submittedName>
</protein>
<feature type="region of interest" description="Disordered" evidence="1">
    <location>
        <begin position="57"/>
        <end position="128"/>
    </location>
</feature>
<sequence>MINVSQGLSPLLRTGTGGPSAELIARMDAMSLRQDQLQATNDFLLQDNRALRARLAEKDAIAPPSTRGGMAARGHILQRKRQESRRRAHNLPEVAEARDNSDMYNDAGENSQGDADSDASEPAASAPNQKFDLATLAKDLPTTALQRAKRALQDEVLFAFHDVLNETTSAPYLNPIFSATVTHSDNQCLLDIVIKLVAQRLKNVKNRPEALTVPNVEVTWSNKTLLEMAKTSFRSSRRRQESLSVGRRREQRVMKVVQRTDGVVSFVAKYGLTTEAVKQILHEQHMSDEESGLEDADETSQAVWRTKMIYEAGYAGNSDDVLNKIELVEVVSIPWRSEEMSQALHELSEMALKLPIRNKKKIHYVRVHTGRVSARIPDDAPFNFGINQLWLDANKNHLNHCHLLSDWGTYPDPEGFGTNKRSTEETVLKHVGGNLDLEE</sequence>
<dbReference type="Proteomes" id="UP001218218">
    <property type="component" value="Unassembled WGS sequence"/>
</dbReference>
<name>A0AAD6YY56_9AGAR</name>
<comment type="caution">
    <text evidence="2">The sequence shown here is derived from an EMBL/GenBank/DDBJ whole genome shotgun (WGS) entry which is preliminary data.</text>
</comment>
<dbReference type="EMBL" id="JARIHO010000137">
    <property type="protein sequence ID" value="KAJ7301350.1"/>
    <property type="molecule type" value="Genomic_DNA"/>
</dbReference>
<evidence type="ECO:0000256" key="1">
    <source>
        <dbReference type="SAM" id="MobiDB-lite"/>
    </source>
</evidence>
<feature type="compositionally biased region" description="Basic residues" evidence="1">
    <location>
        <begin position="76"/>
        <end position="89"/>
    </location>
</feature>
<accession>A0AAD6YY56</accession>
<evidence type="ECO:0000313" key="3">
    <source>
        <dbReference type="Proteomes" id="UP001218218"/>
    </source>
</evidence>
<organism evidence="2 3">
    <name type="scientific">Mycena albidolilacea</name>
    <dbReference type="NCBI Taxonomy" id="1033008"/>
    <lineage>
        <taxon>Eukaryota</taxon>
        <taxon>Fungi</taxon>
        <taxon>Dikarya</taxon>
        <taxon>Basidiomycota</taxon>
        <taxon>Agaricomycotina</taxon>
        <taxon>Agaricomycetes</taxon>
        <taxon>Agaricomycetidae</taxon>
        <taxon>Agaricales</taxon>
        <taxon>Marasmiineae</taxon>
        <taxon>Mycenaceae</taxon>
        <taxon>Mycena</taxon>
    </lineage>
</organism>
<evidence type="ECO:0000313" key="2">
    <source>
        <dbReference type="EMBL" id="KAJ7301350.1"/>
    </source>
</evidence>
<reference evidence="2" key="1">
    <citation type="submission" date="2023-03" db="EMBL/GenBank/DDBJ databases">
        <title>Massive genome expansion in bonnet fungi (Mycena s.s.) driven by repeated elements and novel gene families across ecological guilds.</title>
        <authorList>
            <consortium name="Lawrence Berkeley National Laboratory"/>
            <person name="Harder C.B."/>
            <person name="Miyauchi S."/>
            <person name="Viragh M."/>
            <person name="Kuo A."/>
            <person name="Thoen E."/>
            <person name="Andreopoulos B."/>
            <person name="Lu D."/>
            <person name="Skrede I."/>
            <person name="Drula E."/>
            <person name="Henrissat B."/>
            <person name="Morin E."/>
            <person name="Kohler A."/>
            <person name="Barry K."/>
            <person name="LaButti K."/>
            <person name="Morin E."/>
            <person name="Salamov A."/>
            <person name="Lipzen A."/>
            <person name="Mereny Z."/>
            <person name="Hegedus B."/>
            <person name="Baldrian P."/>
            <person name="Stursova M."/>
            <person name="Weitz H."/>
            <person name="Taylor A."/>
            <person name="Grigoriev I.V."/>
            <person name="Nagy L.G."/>
            <person name="Martin F."/>
            <person name="Kauserud H."/>
        </authorList>
    </citation>
    <scope>NUCLEOTIDE SEQUENCE</scope>
    <source>
        <strain evidence="2">CBHHK002</strain>
    </source>
</reference>